<evidence type="ECO:0000256" key="1">
    <source>
        <dbReference type="SAM" id="MobiDB-lite"/>
    </source>
</evidence>
<dbReference type="CDD" id="cd00958">
    <property type="entry name" value="DhnA"/>
    <property type="match status" value="1"/>
</dbReference>
<sequence length="282" mass="29729">MIGTIRKLKRFFPAPSGRAVILSLDHGAYEGMLAGITHMPELLEHIRTRNVQGVMLNKGYARAHALSLATELPLVVQLSAGTRHGLPAWNKALVCSIPEALRLGADAVAIQVNIGNELEDRMLADLGAVTDEAHQHGLPVLAVIYARGDRIVKELDPSLIGHCIRLGGELGADMVSVPYSGDRASFTRAVESCPVPVLVAGGPGQPNFDAFLSMVAEVLECGAAGVSIGRNVFQQERPEEALDKLLALVHGAPQQAGSAADNAQNTSGDTNSAQEPPARHPG</sequence>
<organism evidence="2 3">
    <name type="scientific">Desulfovibrio psychrotolerans</name>
    <dbReference type="NCBI Taxonomy" id="415242"/>
    <lineage>
        <taxon>Bacteria</taxon>
        <taxon>Pseudomonadati</taxon>
        <taxon>Thermodesulfobacteriota</taxon>
        <taxon>Desulfovibrionia</taxon>
        <taxon>Desulfovibrionales</taxon>
        <taxon>Desulfovibrionaceae</taxon>
        <taxon>Desulfovibrio</taxon>
    </lineage>
</organism>
<keyword evidence="3" id="KW-1185">Reference proteome</keyword>
<dbReference type="PIRSF" id="PIRSF038992">
    <property type="entry name" value="Aldolase_Ia"/>
    <property type="match status" value="1"/>
</dbReference>
<dbReference type="Proteomes" id="UP000503820">
    <property type="component" value="Unassembled WGS sequence"/>
</dbReference>
<dbReference type="InterPro" id="IPR013785">
    <property type="entry name" value="Aldolase_TIM"/>
</dbReference>
<reference evidence="2 3" key="1">
    <citation type="submission" date="2020-05" db="EMBL/GenBank/DDBJ databases">
        <title>Draft genome sequence of Desulfovibrio psychrotolerans JS1T.</title>
        <authorList>
            <person name="Ueno A."/>
            <person name="Tamazawa S."/>
            <person name="Tamamura S."/>
            <person name="Murakami T."/>
            <person name="Kiyama T."/>
            <person name="Inomata H."/>
            <person name="Amano Y."/>
            <person name="Miyakawa K."/>
            <person name="Tamaki H."/>
            <person name="Naganuma T."/>
            <person name="Kaneko K."/>
        </authorList>
    </citation>
    <scope>NUCLEOTIDE SEQUENCE [LARGE SCALE GENOMIC DNA]</scope>
    <source>
        <strain evidence="2 3">JS1</strain>
    </source>
</reference>
<dbReference type="Pfam" id="PF01791">
    <property type="entry name" value="DeoC"/>
    <property type="match status" value="1"/>
</dbReference>
<protein>
    <submittedName>
        <fullName evidence="2">2-amino-3,7-dideoxy-D-threo-hept-6-ulosonate synthase</fullName>
    </submittedName>
</protein>
<dbReference type="GO" id="GO:0004332">
    <property type="term" value="F:fructose-bisphosphate aldolase activity"/>
    <property type="evidence" value="ECO:0007669"/>
    <property type="project" value="InterPro"/>
</dbReference>
<feature type="compositionally biased region" description="Polar residues" evidence="1">
    <location>
        <begin position="255"/>
        <end position="274"/>
    </location>
</feature>
<dbReference type="Gene3D" id="3.20.20.70">
    <property type="entry name" value="Aldolase class I"/>
    <property type="match status" value="1"/>
</dbReference>
<dbReference type="SMART" id="SM01133">
    <property type="entry name" value="DeoC"/>
    <property type="match status" value="1"/>
</dbReference>
<dbReference type="SUPFAM" id="SSF51569">
    <property type="entry name" value="Aldolase"/>
    <property type="match status" value="1"/>
</dbReference>
<dbReference type="EMBL" id="BLVP01000010">
    <property type="protein sequence ID" value="GFM37745.1"/>
    <property type="molecule type" value="Genomic_DNA"/>
</dbReference>
<dbReference type="InterPro" id="IPR050456">
    <property type="entry name" value="DeoC/FbaB_aldolase"/>
</dbReference>
<evidence type="ECO:0000313" key="2">
    <source>
        <dbReference type="EMBL" id="GFM37745.1"/>
    </source>
</evidence>
<gene>
    <name evidence="2" type="primary">aroA'_1</name>
    <name evidence="2" type="ORF">DSM19430T_24290</name>
</gene>
<dbReference type="PANTHER" id="PTHR47916">
    <property type="entry name" value="FRUCTOSE-BISPHOSPHATE ALDOLASE CLASS 1"/>
    <property type="match status" value="1"/>
</dbReference>
<proteinExistence type="predicted"/>
<dbReference type="InterPro" id="IPR041720">
    <property type="entry name" value="FbaB-like"/>
</dbReference>
<feature type="region of interest" description="Disordered" evidence="1">
    <location>
        <begin position="253"/>
        <end position="282"/>
    </location>
</feature>
<comment type="caution">
    <text evidence="2">The sequence shown here is derived from an EMBL/GenBank/DDBJ whole genome shotgun (WGS) entry which is preliminary data.</text>
</comment>
<dbReference type="InterPro" id="IPR002915">
    <property type="entry name" value="DeoC/FbaB/LacD_aldolase"/>
</dbReference>
<evidence type="ECO:0000313" key="3">
    <source>
        <dbReference type="Proteomes" id="UP000503820"/>
    </source>
</evidence>
<accession>A0A7J0BX40</accession>
<dbReference type="RefSeq" id="WP_174410386.1">
    <property type="nucleotide sequence ID" value="NZ_BLVP01000010.1"/>
</dbReference>
<dbReference type="AlphaFoldDB" id="A0A7J0BX40"/>
<name>A0A7J0BX40_9BACT</name>
<dbReference type="PANTHER" id="PTHR47916:SF1">
    <property type="entry name" value="3-HYDROXY-5-PHOSPHONOOXYPENTANE-2,4-DIONE THIOLASE"/>
    <property type="match status" value="1"/>
</dbReference>
<dbReference type="NCBIfam" id="NF005556">
    <property type="entry name" value="PRK07226.1"/>
    <property type="match status" value="1"/>
</dbReference>